<comment type="caution">
    <text evidence="1">The sequence shown here is derived from an EMBL/GenBank/DDBJ whole genome shotgun (WGS) entry which is preliminary data.</text>
</comment>
<dbReference type="AlphaFoldDB" id="A0A5J4QWS3"/>
<protein>
    <submittedName>
        <fullName evidence="1">Uncharacterized protein</fullName>
    </submittedName>
</protein>
<accession>A0A5J4QWS3</accession>
<gene>
    <name evidence="1" type="ORF">EZS27_024567</name>
</gene>
<dbReference type="EMBL" id="SNRY01002190">
    <property type="protein sequence ID" value="KAA6326306.1"/>
    <property type="molecule type" value="Genomic_DNA"/>
</dbReference>
<organism evidence="1">
    <name type="scientific">termite gut metagenome</name>
    <dbReference type="NCBI Taxonomy" id="433724"/>
    <lineage>
        <taxon>unclassified sequences</taxon>
        <taxon>metagenomes</taxon>
        <taxon>organismal metagenomes</taxon>
    </lineage>
</organism>
<evidence type="ECO:0000313" key="1">
    <source>
        <dbReference type="EMBL" id="KAA6326306.1"/>
    </source>
</evidence>
<name>A0A5J4QWS3_9ZZZZ</name>
<proteinExistence type="predicted"/>
<reference evidence="1" key="1">
    <citation type="submission" date="2019-03" db="EMBL/GenBank/DDBJ databases">
        <title>Single cell metagenomics reveals metabolic interactions within the superorganism composed of flagellate Streblomastix strix and complex community of Bacteroidetes bacteria on its surface.</title>
        <authorList>
            <person name="Treitli S.C."/>
            <person name="Kolisko M."/>
            <person name="Husnik F."/>
            <person name="Keeling P."/>
            <person name="Hampl V."/>
        </authorList>
    </citation>
    <scope>NUCLEOTIDE SEQUENCE</scope>
    <source>
        <strain evidence="1">STM</strain>
    </source>
</reference>
<sequence length="133" mass="15377">MTKLKTTETIKTIETRKNEIRFQTRTSKEMLGKYLAENLRRVWMEDFVDEDTGETVSMERSEMIGERGALIDQDLLSRILFFLESKDIESVEVSNQQRKAFGINGVSSPWFVTAQGTKKTSLVAIRNFNRNGY</sequence>